<evidence type="ECO:0000313" key="2">
    <source>
        <dbReference type="Proteomes" id="UP000253383"/>
    </source>
</evidence>
<dbReference type="AlphaFoldDB" id="A0A368JKA3"/>
<evidence type="ECO:0000313" key="1">
    <source>
        <dbReference type="EMBL" id="RCR67114.1"/>
    </source>
</evidence>
<dbReference type="EMBL" id="QOWE01000022">
    <property type="protein sequence ID" value="RCR67114.1"/>
    <property type="molecule type" value="Genomic_DNA"/>
</dbReference>
<comment type="caution">
    <text evidence="1">The sequence shown here is derived from an EMBL/GenBank/DDBJ whole genome shotgun (WGS) entry which is preliminary data.</text>
</comment>
<organism evidence="1 2">
    <name type="scientific">Larkinella punicea</name>
    <dbReference type="NCBI Taxonomy" id="2315727"/>
    <lineage>
        <taxon>Bacteria</taxon>
        <taxon>Pseudomonadati</taxon>
        <taxon>Bacteroidota</taxon>
        <taxon>Cytophagia</taxon>
        <taxon>Cytophagales</taxon>
        <taxon>Spirosomataceae</taxon>
        <taxon>Larkinella</taxon>
    </lineage>
</organism>
<accession>A0A368JKA3</accession>
<proteinExistence type="predicted"/>
<name>A0A368JKA3_9BACT</name>
<dbReference type="Proteomes" id="UP000253383">
    <property type="component" value="Unassembled WGS sequence"/>
</dbReference>
<sequence>MAIITNLDPQRRVLAHGFLLVEEVSIDEEVWCAVEEYLEENGKDNELSFSSNFHISSEGKCIVYLSKKILV</sequence>
<keyword evidence="2" id="KW-1185">Reference proteome</keyword>
<reference evidence="1 2" key="1">
    <citation type="submission" date="2018-07" db="EMBL/GenBank/DDBJ databases">
        <title>Genome analysis of Larkinella rosea.</title>
        <authorList>
            <person name="Zhou Z."/>
            <person name="Wang G."/>
        </authorList>
    </citation>
    <scope>NUCLEOTIDE SEQUENCE [LARGE SCALE GENOMIC DNA]</scope>
    <source>
        <strain evidence="2">zzj9</strain>
    </source>
</reference>
<protein>
    <submittedName>
        <fullName evidence="1">Uncharacterized protein</fullName>
    </submittedName>
</protein>
<gene>
    <name evidence="1" type="ORF">DUE52_23980</name>
</gene>